<feature type="non-terminal residue" evidence="1">
    <location>
        <position position="1"/>
    </location>
</feature>
<proteinExistence type="predicted"/>
<dbReference type="Proteomes" id="UP000284562">
    <property type="component" value="Unassembled WGS sequence"/>
</dbReference>
<name>A0AA92WJ67_9BACT</name>
<comment type="caution">
    <text evidence="1">The sequence shown here is derived from an EMBL/GenBank/DDBJ whole genome shotgun (WGS) entry which is preliminary data.</text>
</comment>
<sequence>AARVIVEVALKNYNIDPSQGTHFFQNLTSFGVGYFTVDTNTGEGGFVNKEILDAMPAVEETQYVRHVRFEHPMRILMDGKKQEGAVLIPKE</sequence>
<evidence type="ECO:0000313" key="2">
    <source>
        <dbReference type="Proteomes" id="UP000284562"/>
    </source>
</evidence>
<dbReference type="AlphaFoldDB" id="A0AA92WJ67"/>
<accession>A0AA92WJ67</accession>
<gene>
    <name evidence="1" type="ORF">DW064_16010</name>
</gene>
<reference evidence="1 2" key="1">
    <citation type="submission" date="2018-08" db="EMBL/GenBank/DDBJ databases">
        <title>A genome reference for cultivated species of the human gut microbiota.</title>
        <authorList>
            <person name="Zou Y."/>
            <person name="Xue W."/>
            <person name="Luo G."/>
        </authorList>
    </citation>
    <scope>NUCLEOTIDE SEQUENCE [LARGE SCALE GENOMIC DNA]</scope>
    <source>
        <strain evidence="1 2">AF43-2</strain>
    </source>
</reference>
<dbReference type="EMBL" id="QRNN01000168">
    <property type="protein sequence ID" value="RHK43596.1"/>
    <property type="molecule type" value="Genomic_DNA"/>
</dbReference>
<organism evidence="1 2">
    <name type="scientific">Segatella copri</name>
    <dbReference type="NCBI Taxonomy" id="165179"/>
    <lineage>
        <taxon>Bacteria</taxon>
        <taxon>Pseudomonadati</taxon>
        <taxon>Bacteroidota</taxon>
        <taxon>Bacteroidia</taxon>
        <taxon>Bacteroidales</taxon>
        <taxon>Prevotellaceae</taxon>
        <taxon>Segatella</taxon>
    </lineage>
</organism>
<evidence type="ECO:0000313" key="1">
    <source>
        <dbReference type="EMBL" id="RHK43596.1"/>
    </source>
</evidence>
<protein>
    <submittedName>
        <fullName evidence="1">Uncharacterized protein</fullName>
    </submittedName>
</protein>